<evidence type="ECO:0000313" key="1">
    <source>
        <dbReference type="EMBL" id="ORX08757.1"/>
    </source>
</evidence>
<dbReference type="AlphaFoldDB" id="A0A1X2ERH5"/>
<protein>
    <submittedName>
        <fullName evidence="1">Uncharacterized protein</fullName>
    </submittedName>
</protein>
<dbReference type="Proteomes" id="UP000193964">
    <property type="component" value="Unassembled WGS sequence"/>
</dbReference>
<proteinExistence type="predicted"/>
<dbReference type="EMBL" id="LQQA01000036">
    <property type="protein sequence ID" value="ORX08757.1"/>
    <property type="molecule type" value="Genomic_DNA"/>
</dbReference>
<gene>
    <name evidence="1" type="ORF">AWC31_11545</name>
</gene>
<accession>A0A1X2ERH5</accession>
<comment type="caution">
    <text evidence="1">The sequence shown here is derived from an EMBL/GenBank/DDBJ whole genome shotgun (WGS) entry which is preliminary data.</text>
</comment>
<sequence>MIGAEGPVVGDGGDAAQRISGVGARGVDLADDLMLRAHHLGQRRQCRAHAVAAIPAPHRIQACRRLG</sequence>
<name>A0A1X2ERH5_9MYCO</name>
<evidence type="ECO:0000313" key="2">
    <source>
        <dbReference type="Proteomes" id="UP000193964"/>
    </source>
</evidence>
<reference evidence="1 2" key="1">
    <citation type="submission" date="2016-01" db="EMBL/GenBank/DDBJ databases">
        <title>The new phylogeny of the genus Mycobacterium.</title>
        <authorList>
            <person name="Tarcisio F."/>
            <person name="Conor M."/>
            <person name="Antonella G."/>
            <person name="Elisabetta G."/>
            <person name="Giulia F.S."/>
            <person name="Sara T."/>
            <person name="Anna F."/>
            <person name="Clotilde B."/>
            <person name="Roberto B."/>
            <person name="Veronica D.S."/>
            <person name="Fabio R."/>
            <person name="Monica P."/>
            <person name="Olivier J."/>
            <person name="Enrico T."/>
            <person name="Nicola S."/>
        </authorList>
    </citation>
    <scope>NUCLEOTIDE SEQUENCE [LARGE SCALE GENOMIC DNA]</scope>
    <source>
        <strain evidence="1 2">ATCC 700010</strain>
    </source>
</reference>
<organism evidence="1 2">
    <name type="scientific">Mycolicibacterium wolinskyi</name>
    <dbReference type="NCBI Taxonomy" id="59750"/>
    <lineage>
        <taxon>Bacteria</taxon>
        <taxon>Bacillati</taxon>
        <taxon>Actinomycetota</taxon>
        <taxon>Actinomycetes</taxon>
        <taxon>Mycobacteriales</taxon>
        <taxon>Mycobacteriaceae</taxon>
        <taxon>Mycolicibacterium</taxon>
    </lineage>
</organism>